<evidence type="ECO:0000313" key="5">
    <source>
        <dbReference type="EMBL" id="MBR9971459.1"/>
    </source>
</evidence>
<dbReference type="PANTHER" id="PTHR24220">
    <property type="entry name" value="IMPORT ATP-BINDING PROTEIN"/>
    <property type="match status" value="1"/>
</dbReference>
<dbReference type="CDD" id="cd03255">
    <property type="entry name" value="ABC_MJ0796_LolCDE_FtsE"/>
    <property type="match status" value="1"/>
</dbReference>
<organism evidence="5 6">
    <name type="scientific">Magnetospirillum sulfuroxidans</name>
    <dbReference type="NCBI Taxonomy" id="611300"/>
    <lineage>
        <taxon>Bacteria</taxon>
        <taxon>Pseudomonadati</taxon>
        <taxon>Pseudomonadota</taxon>
        <taxon>Alphaproteobacteria</taxon>
        <taxon>Rhodospirillales</taxon>
        <taxon>Rhodospirillaceae</taxon>
        <taxon>Magnetospirillum</taxon>
    </lineage>
</organism>
<protein>
    <submittedName>
        <fullName evidence="5">ABC transporter ATP-binding protein</fullName>
    </submittedName>
</protein>
<reference evidence="5 6" key="1">
    <citation type="submission" date="2021-04" db="EMBL/GenBank/DDBJ databases">
        <title>Magnetospirillum sulfuroxidans sp. nov., a facultative chemolithoautotrophic sulfur-oxidizing alphaproteobacterium isolated from freshwater sediment and proposals for Paramagetospirillum gen. nov., and Magnetospirillaceae fam. nov.</title>
        <authorList>
            <person name="Koziaeva V."/>
            <person name="Geelhoed J.S."/>
            <person name="Sorokin D.Y."/>
            <person name="Grouzdev D.S."/>
        </authorList>
    </citation>
    <scope>NUCLEOTIDE SEQUENCE [LARGE SCALE GENOMIC DNA]</scope>
    <source>
        <strain evidence="5 6">J10</strain>
    </source>
</reference>
<dbReference type="Pfam" id="PF00005">
    <property type="entry name" value="ABC_tran"/>
    <property type="match status" value="1"/>
</dbReference>
<evidence type="ECO:0000259" key="4">
    <source>
        <dbReference type="PROSITE" id="PS50893"/>
    </source>
</evidence>
<keyword evidence="3 5" id="KW-0067">ATP-binding</keyword>
<dbReference type="Gene3D" id="3.40.50.300">
    <property type="entry name" value="P-loop containing nucleotide triphosphate hydrolases"/>
    <property type="match status" value="1"/>
</dbReference>
<name>A0ABS5IAM2_9PROT</name>
<gene>
    <name evidence="5" type="ORF">KEC16_07020</name>
</gene>
<keyword evidence="1" id="KW-0813">Transport</keyword>
<feature type="domain" description="ABC transporter" evidence="4">
    <location>
        <begin position="6"/>
        <end position="235"/>
    </location>
</feature>
<dbReference type="SUPFAM" id="SSF52540">
    <property type="entry name" value="P-loop containing nucleoside triphosphate hydrolases"/>
    <property type="match status" value="1"/>
</dbReference>
<comment type="caution">
    <text evidence="5">The sequence shown here is derived from an EMBL/GenBank/DDBJ whole genome shotgun (WGS) entry which is preliminary data.</text>
</comment>
<dbReference type="PANTHER" id="PTHR24220:SF659">
    <property type="entry name" value="TRANSPORTER, PUTATIVE-RELATED"/>
    <property type="match status" value="1"/>
</dbReference>
<dbReference type="GO" id="GO:0005524">
    <property type="term" value="F:ATP binding"/>
    <property type="evidence" value="ECO:0007669"/>
    <property type="project" value="UniProtKB-KW"/>
</dbReference>
<evidence type="ECO:0000313" key="6">
    <source>
        <dbReference type="Proteomes" id="UP000680714"/>
    </source>
</evidence>
<dbReference type="InterPro" id="IPR003593">
    <property type="entry name" value="AAA+_ATPase"/>
</dbReference>
<dbReference type="PROSITE" id="PS50893">
    <property type="entry name" value="ABC_TRANSPORTER_2"/>
    <property type="match status" value="1"/>
</dbReference>
<dbReference type="PROSITE" id="PS00211">
    <property type="entry name" value="ABC_TRANSPORTER_1"/>
    <property type="match status" value="1"/>
</dbReference>
<dbReference type="InterPro" id="IPR027417">
    <property type="entry name" value="P-loop_NTPase"/>
</dbReference>
<accession>A0ABS5IAM2</accession>
<keyword evidence="2" id="KW-0547">Nucleotide-binding</keyword>
<evidence type="ECO:0000256" key="2">
    <source>
        <dbReference type="ARBA" id="ARBA00022741"/>
    </source>
</evidence>
<dbReference type="InterPro" id="IPR015854">
    <property type="entry name" value="ABC_transpr_LolD-like"/>
</dbReference>
<proteinExistence type="predicted"/>
<dbReference type="EMBL" id="JAGTUF010000004">
    <property type="protein sequence ID" value="MBR9971459.1"/>
    <property type="molecule type" value="Genomic_DNA"/>
</dbReference>
<dbReference type="Proteomes" id="UP000680714">
    <property type="component" value="Unassembled WGS sequence"/>
</dbReference>
<evidence type="ECO:0000256" key="1">
    <source>
        <dbReference type="ARBA" id="ARBA00022448"/>
    </source>
</evidence>
<dbReference type="RefSeq" id="WP_211547242.1">
    <property type="nucleotide sequence ID" value="NZ_JAGTUF010000004.1"/>
</dbReference>
<dbReference type="InterPro" id="IPR017871">
    <property type="entry name" value="ABC_transporter-like_CS"/>
</dbReference>
<keyword evidence="6" id="KW-1185">Reference proteome</keyword>
<evidence type="ECO:0000256" key="3">
    <source>
        <dbReference type="ARBA" id="ARBA00022840"/>
    </source>
</evidence>
<dbReference type="InterPro" id="IPR003439">
    <property type="entry name" value="ABC_transporter-like_ATP-bd"/>
</dbReference>
<dbReference type="SMART" id="SM00382">
    <property type="entry name" value="AAA"/>
    <property type="match status" value="1"/>
</dbReference>
<dbReference type="InterPro" id="IPR017911">
    <property type="entry name" value="MacB-like_ATP-bd"/>
</dbReference>
<sequence>MSAPIVSCRALTKTYGQGDTAVQALRGVDFDAAAGEVVMLVGPSGCGKTTLLSVIAGVLDCDGGACQVLGHDLRGESAAAKTRLRRHGIGFVFQSFNLVPTLSVAENVAVPLLIQGEKRRLALERAREALVPVGLADKALALPAQLSGGQQQRVAIARAIVHQPPLIVCDEPTSALDHRTGDQVVALLRQLAQHHQCCLLVVTHDNRIFSYADRIAEMDDGHIVAIRDASPAIGS</sequence>